<feature type="compositionally biased region" description="Polar residues" evidence="1">
    <location>
        <begin position="50"/>
        <end position="62"/>
    </location>
</feature>
<sequence length="1013" mass="110766">MLRLRPSELTLTSEDVEETFRRMARKQALKASRHASSQPSTLPARVTLRQGAQRSVRDSITTLGDIPVLRPQPQQALQAFVDEDIGGASDQATPSLQRVESVSGSLPRTQSDQEARAPVDASRSPPSRTLHLPFRHRRGRSDSAQPTQTEPQTEQRDTSPPHLPQLTASSTEQVTTPGESSRSPLGMRGGGDSSRKGKGAADQTLQHKSTSPNKEKEDSSSEEGEYGWMTKNINPNEPPPLFLSGDWTGDINPTNPMYAFRELDLVYEHPQTEPRRRPERDVLPARSHSVGNAPPSYNPAAHHGILYSMNPMFGGHMYNTSGSGPFLQNMPSTGHLSHTAYAPAFGTNYPSTNSYHPYTGPPGSASSNPDGSHYPQLTPPHMQGHAFNTPEFAVAPANAYGSLGGLQPPQRPGYGIDFSRQYPSAYVSPYVSQTGVSHDDPRGLQPPQQTISRPGSANIQLNSSTAPRHSSSEASAASGAFSFYELPPGSRHPSGEQHHGILASMPGGRGRYYPSHPSGLQATGTSRQSSSTNTGHGNQHGPSPLPSMPYSNAQTTPPVTHRSGSRSGHAMDAATAAVQDLPSPLDTYSNHYQHHVRNQNSRHTMQTQPPNPMWPTGDLIARPPQPNAREHRSAPSGPRPRNSLFDEPEPRNQRSAPAERQARQTSSLSEEYDPYGPNARNQRNARSERQRLQRGSFSDEYDPYGPNARNQRVAPPEPLSSEPFDPFRPSDGPRPGMRGGSAEQTVQALRRNAQTTRAEQRSSENMPVRPTAQNFGPSRNSQVQLHRAAFERLHNTRLQTTTQESNQRTTELSRQASDRLSVPQPPGPRDASNRPRSQGAHTGPPRSMDRIRQRMQQNSSSPLPIEIHRIPAADMAARAHAPGTSLSVPPSTAPSLPTTDAPTRTYTRTRRRATPVPPALATHPTRDLPSISLALEHATSVRSPIARALTLARQHRRVPPRQREQENLGVEEAAMRLEVDAVLARYGVEEQRSGVMDVTPPRVGRVERRMGGL</sequence>
<feature type="region of interest" description="Disordered" evidence="1">
    <location>
        <begin position="431"/>
        <end position="572"/>
    </location>
</feature>
<feature type="compositionally biased region" description="Polar residues" evidence="1">
    <location>
        <begin position="796"/>
        <end position="815"/>
    </location>
</feature>
<feature type="compositionally biased region" description="Polar residues" evidence="1">
    <location>
        <begin position="203"/>
        <end position="212"/>
    </location>
</feature>
<gene>
    <name evidence="2" type="ORF">CC86DRAFT_402891</name>
</gene>
<feature type="compositionally biased region" description="Low complexity" evidence="1">
    <location>
        <begin position="472"/>
        <end position="482"/>
    </location>
</feature>
<accession>A0A6A7ACC5</accession>
<feature type="compositionally biased region" description="Polar residues" evidence="1">
    <location>
        <begin position="742"/>
        <end position="757"/>
    </location>
</feature>
<reference evidence="2" key="1">
    <citation type="journal article" date="2020" name="Stud. Mycol.">
        <title>101 Dothideomycetes genomes: a test case for predicting lifestyles and emergence of pathogens.</title>
        <authorList>
            <person name="Haridas S."/>
            <person name="Albert R."/>
            <person name="Binder M."/>
            <person name="Bloem J."/>
            <person name="Labutti K."/>
            <person name="Salamov A."/>
            <person name="Andreopoulos B."/>
            <person name="Baker S."/>
            <person name="Barry K."/>
            <person name="Bills G."/>
            <person name="Bluhm B."/>
            <person name="Cannon C."/>
            <person name="Castanera R."/>
            <person name="Culley D."/>
            <person name="Daum C."/>
            <person name="Ezra D."/>
            <person name="Gonzalez J."/>
            <person name="Henrissat B."/>
            <person name="Kuo A."/>
            <person name="Liang C."/>
            <person name="Lipzen A."/>
            <person name="Lutzoni F."/>
            <person name="Magnuson J."/>
            <person name="Mondo S."/>
            <person name="Nolan M."/>
            <person name="Ohm R."/>
            <person name="Pangilinan J."/>
            <person name="Park H.-J."/>
            <person name="Ramirez L."/>
            <person name="Alfaro M."/>
            <person name="Sun H."/>
            <person name="Tritt A."/>
            <person name="Yoshinaga Y."/>
            <person name="Zwiers L.-H."/>
            <person name="Turgeon B."/>
            <person name="Goodwin S."/>
            <person name="Spatafora J."/>
            <person name="Crous P."/>
            <person name="Grigoriev I."/>
        </authorList>
    </citation>
    <scope>NUCLEOTIDE SEQUENCE</scope>
    <source>
        <strain evidence="2">CBS 113818</strain>
    </source>
</reference>
<feature type="compositionally biased region" description="Basic and acidic residues" evidence="1">
    <location>
        <begin position="271"/>
        <end position="283"/>
    </location>
</feature>
<feature type="region of interest" description="Disordered" evidence="1">
    <location>
        <begin position="598"/>
        <end position="863"/>
    </location>
</feature>
<feature type="compositionally biased region" description="Polar residues" evidence="1">
    <location>
        <begin position="90"/>
        <end position="110"/>
    </location>
</feature>
<feature type="compositionally biased region" description="Polar residues" evidence="1">
    <location>
        <begin position="518"/>
        <end position="541"/>
    </location>
</feature>
<feature type="compositionally biased region" description="Low complexity" evidence="1">
    <location>
        <begin position="897"/>
        <end position="906"/>
    </location>
</feature>
<organism evidence="2 3">
    <name type="scientific">Ophiobolus disseminans</name>
    <dbReference type="NCBI Taxonomy" id="1469910"/>
    <lineage>
        <taxon>Eukaryota</taxon>
        <taxon>Fungi</taxon>
        <taxon>Dikarya</taxon>
        <taxon>Ascomycota</taxon>
        <taxon>Pezizomycotina</taxon>
        <taxon>Dothideomycetes</taxon>
        <taxon>Pleosporomycetidae</taxon>
        <taxon>Pleosporales</taxon>
        <taxon>Pleosporineae</taxon>
        <taxon>Phaeosphaeriaceae</taxon>
        <taxon>Ophiobolus</taxon>
    </lineage>
</organism>
<dbReference type="Proteomes" id="UP000799424">
    <property type="component" value="Unassembled WGS sequence"/>
</dbReference>
<feature type="region of interest" description="Disordered" evidence="1">
    <location>
        <begin position="353"/>
        <end position="373"/>
    </location>
</feature>
<evidence type="ECO:0000313" key="2">
    <source>
        <dbReference type="EMBL" id="KAF2830886.1"/>
    </source>
</evidence>
<feature type="region of interest" description="Disordered" evidence="1">
    <location>
        <begin position="23"/>
        <end position="67"/>
    </location>
</feature>
<evidence type="ECO:0000313" key="3">
    <source>
        <dbReference type="Proteomes" id="UP000799424"/>
    </source>
</evidence>
<evidence type="ECO:0000256" key="1">
    <source>
        <dbReference type="SAM" id="MobiDB-lite"/>
    </source>
</evidence>
<dbReference type="OrthoDB" id="3937309at2759"/>
<feature type="compositionally biased region" description="Basic residues" evidence="1">
    <location>
        <begin position="23"/>
        <end position="33"/>
    </location>
</feature>
<dbReference type="EMBL" id="MU006219">
    <property type="protein sequence ID" value="KAF2830886.1"/>
    <property type="molecule type" value="Genomic_DNA"/>
</dbReference>
<keyword evidence="3" id="KW-1185">Reference proteome</keyword>
<name>A0A6A7ACC5_9PLEO</name>
<feature type="compositionally biased region" description="Polar residues" evidence="1">
    <location>
        <begin position="884"/>
        <end position="896"/>
    </location>
</feature>
<feature type="compositionally biased region" description="Polar residues" evidence="1">
    <location>
        <begin position="446"/>
        <end position="469"/>
    </location>
</feature>
<feature type="region of interest" description="Disordered" evidence="1">
    <location>
        <begin position="271"/>
        <end position="296"/>
    </location>
</feature>
<dbReference type="AlphaFoldDB" id="A0A6A7ACC5"/>
<feature type="compositionally biased region" description="Polar residues" evidence="1">
    <location>
        <begin position="771"/>
        <end position="784"/>
    </location>
</feature>
<protein>
    <submittedName>
        <fullName evidence="2">Uncharacterized protein</fullName>
    </submittedName>
</protein>
<proteinExistence type="predicted"/>
<feature type="region of interest" description="Disordered" evidence="1">
    <location>
        <begin position="876"/>
        <end position="927"/>
    </location>
</feature>
<feature type="region of interest" description="Disordered" evidence="1">
    <location>
        <begin position="87"/>
        <end position="234"/>
    </location>
</feature>
<feature type="compositionally biased region" description="Polar residues" evidence="1">
    <location>
        <begin position="598"/>
        <end position="608"/>
    </location>
</feature>
<feature type="compositionally biased region" description="Polar residues" evidence="1">
    <location>
        <begin position="549"/>
        <end position="558"/>
    </location>
</feature>
<feature type="compositionally biased region" description="Polar residues" evidence="1">
    <location>
        <begin position="166"/>
        <end position="183"/>
    </location>
</feature>